<feature type="transmembrane region" description="Helical" evidence="1">
    <location>
        <begin position="232"/>
        <end position="253"/>
    </location>
</feature>
<feature type="transmembrane region" description="Helical" evidence="1">
    <location>
        <begin position="388"/>
        <end position="405"/>
    </location>
</feature>
<name>A0ABV9KZL4_9BACT</name>
<dbReference type="Proteomes" id="UP001596023">
    <property type="component" value="Unassembled WGS sequence"/>
</dbReference>
<evidence type="ECO:0000256" key="1">
    <source>
        <dbReference type="SAM" id="Phobius"/>
    </source>
</evidence>
<comment type="caution">
    <text evidence="2">The sequence shown here is derived from an EMBL/GenBank/DDBJ whole genome shotgun (WGS) entry which is preliminary data.</text>
</comment>
<feature type="transmembrane region" description="Helical" evidence="1">
    <location>
        <begin position="187"/>
        <end position="220"/>
    </location>
</feature>
<feature type="transmembrane region" description="Helical" evidence="1">
    <location>
        <begin position="134"/>
        <end position="153"/>
    </location>
</feature>
<feature type="transmembrane region" description="Helical" evidence="1">
    <location>
        <begin position="295"/>
        <end position="314"/>
    </location>
</feature>
<dbReference type="EMBL" id="JBHSGN010000094">
    <property type="protein sequence ID" value="MFC4675209.1"/>
    <property type="molecule type" value="Genomic_DNA"/>
</dbReference>
<keyword evidence="1" id="KW-0472">Membrane</keyword>
<dbReference type="PANTHER" id="PTHR38454">
    <property type="entry name" value="INTEGRAL MEMBRANE PROTEIN-RELATED"/>
    <property type="match status" value="1"/>
</dbReference>
<feature type="transmembrane region" description="Helical" evidence="1">
    <location>
        <begin position="86"/>
        <end position="104"/>
    </location>
</feature>
<dbReference type="RefSeq" id="WP_379998235.1">
    <property type="nucleotide sequence ID" value="NZ_JBHSGN010000094.1"/>
</dbReference>
<keyword evidence="3" id="KW-1185">Reference proteome</keyword>
<organism evidence="2 3">
    <name type="scientific">Dysgonomonas termitidis</name>
    <dbReference type="NCBI Taxonomy" id="1516126"/>
    <lineage>
        <taxon>Bacteria</taxon>
        <taxon>Pseudomonadati</taxon>
        <taxon>Bacteroidota</taxon>
        <taxon>Bacteroidia</taxon>
        <taxon>Bacteroidales</taxon>
        <taxon>Dysgonomonadaceae</taxon>
        <taxon>Dysgonomonas</taxon>
    </lineage>
</organism>
<feature type="transmembrane region" description="Helical" evidence="1">
    <location>
        <begin position="326"/>
        <end position="345"/>
    </location>
</feature>
<proteinExistence type="predicted"/>
<keyword evidence="1" id="KW-0812">Transmembrane</keyword>
<evidence type="ECO:0000313" key="2">
    <source>
        <dbReference type="EMBL" id="MFC4675209.1"/>
    </source>
</evidence>
<gene>
    <name evidence="2" type="ORF">ACFO6W_16025</name>
</gene>
<keyword evidence="1" id="KW-1133">Transmembrane helix</keyword>
<evidence type="ECO:0000313" key="3">
    <source>
        <dbReference type="Proteomes" id="UP001596023"/>
    </source>
</evidence>
<reference evidence="3" key="1">
    <citation type="journal article" date="2019" name="Int. J. Syst. Evol. Microbiol.">
        <title>The Global Catalogue of Microorganisms (GCM) 10K type strain sequencing project: providing services to taxonomists for standard genome sequencing and annotation.</title>
        <authorList>
            <consortium name="The Broad Institute Genomics Platform"/>
            <consortium name="The Broad Institute Genome Sequencing Center for Infectious Disease"/>
            <person name="Wu L."/>
            <person name="Ma J."/>
        </authorList>
    </citation>
    <scope>NUCLEOTIDE SEQUENCE [LARGE SCALE GENOMIC DNA]</scope>
    <source>
        <strain evidence="3">CCUG 66188</strain>
    </source>
</reference>
<dbReference type="InterPro" id="IPR018580">
    <property type="entry name" value="Uncharacterised_YfhO"/>
</dbReference>
<protein>
    <submittedName>
        <fullName evidence="2">YfhO family protein</fullName>
    </submittedName>
</protein>
<feature type="transmembrane region" description="Helical" evidence="1">
    <location>
        <begin position="537"/>
        <end position="557"/>
    </location>
</feature>
<dbReference type="Pfam" id="PF09586">
    <property type="entry name" value="YfhO"/>
    <property type="match status" value="1"/>
</dbReference>
<feature type="transmembrane region" description="Helical" evidence="1">
    <location>
        <begin position="357"/>
        <end position="376"/>
    </location>
</feature>
<sequence length="565" mass="64429">MMNTINSLIAAIAVNRKYHFLIFFAVLLLLSAYMTRVFGAVYEHPGYDYYFHLKRFEALIAALREGTFPHYIDYAAALNYGYLSKVFYSDVVLIPFAALGILIGTYNAFEVMLFVMTILCGTIMYSVVRTIYKSSFAAFLSGILYTFSVYRFYDIYNRGALGEVFAFTFIPLVFLGLYHIIKGDYRKWYVIAIGFSLLIFSHVISTVLTFITVVIVLIFYHKSLIKEPKRLACLVLAGIVTLAITAVYIFPLLEQMQANTYRYETNDWTLPANAKIPFGYVFWGLICGFYYPDDITIVGIGILLTAVVPLRFFVRGKPEMLRSADTGLLIGLFYIFASSKLFPWGRFPFTLLSFIQYPGRLYLLVTFFFAIAAGYYLSRIFIKEKGRFIVALAVILCTAAVIYMHNDNFRIMHIHHIGQTNEKPDASNFFYLNGAEYVPDKAESAYYILLRGDSIASMNGNTTIESHSRDKRILNIEINTQSADSLELPLLYYKGYAALLNNKELPITQSTHGLIQIPVNETGDVKVYYDGTIIQKVSFYISVVSIIALFVFIFLFLKKDSKQKE</sequence>
<feature type="transmembrane region" description="Helical" evidence="1">
    <location>
        <begin position="160"/>
        <end position="181"/>
    </location>
</feature>
<accession>A0ABV9KZL4</accession>
<dbReference type="PANTHER" id="PTHR38454:SF1">
    <property type="entry name" value="INTEGRAL MEMBRANE PROTEIN"/>
    <property type="match status" value="1"/>
</dbReference>